<evidence type="ECO:0000256" key="1">
    <source>
        <dbReference type="SAM" id="MobiDB-lite"/>
    </source>
</evidence>
<feature type="region of interest" description="Disordered" evidence="1">
    <location>
        <begin position="1"/>
        <end position="59"/>
    </location>
</feature>
<evidence type="ECO:0008006" key="4">
    <source>
        <dbReference type="Google" id="ProtNLM"/>
    </source>
</evidence>
<dbReference type="RefSeq" id="WP_159756132.1">
    <property type="nucleotide sequence ID" value="NZ_CASSPE010000152.1"/>
</dbReference>
<feature type="compositionally biased region" description="Polar residues" evidence="1">
    <location>
        <begin position="133"/>
        <end position="143"/>
    </location>
</feature>
<dbReference type="Proteomes" id="UP000460412">
    <property type="component" value="Unassembled WGS sequence"/>
</dbReference>
<feature type="compositionally biased region" description="Low complexity" evidence="1">
    <location>
        <begin position="48"/>
        <end position="59"/>
    </location>
</feature>
<feature type="compositionally biased region" description="Pro residues" evidence="1">
    <location>
        <begin position="192"/>
        <end position="204"/>
    </location>
</feature>
<comment type="caution">
    <text evidence="2">The sequence shown here is derived from an EMBL/GenBank/DDBJ whole genome shotgun (WGS) entry which is preliminary data.</text>
</comment>
<protein>
    <recommendedName>
        <fullName evidence="4">Late competence development protein ComFB</fullName>
    </recommendedName>
</protein>
<gene>
    <name evidence="2" type="ORF">GN277_27105</name>
</gene>
<proteinExistence type="predicted"/>
<evidence type="ECO:0000313" key="2">
    <source>
        <dbReference type="EMBL" id="MXP78871.1"/>
    </source>
</evidence>
<sequence>MARKSNKTAHVLNLLSGHDNQPAADETQDTKPSAESEGVSPATSGADSPSPSEAEVAASAASIQNISVIDTTGEDPVADLIQQKLSAQFEEPVENVSTDVSEDVDISEKMAEASKVEASVSSDISSDSFDASQTIDQADADTQNVMEASPAAETLNRMEAASDNVSIPTPEPVPVPEPVSVPTPTPVTSVPIPDPESIPGPGPTTAPKQETEAISEPEAEPEPDFVYVNIMESIVKDKIIYFMRQFDVCTCERCVADTIALTMNGLMPRYIVTSPAAVDPLISFYTNKLISDVTVEATKACIVVKDNPRH</sequence>
<feature type="compositionally biased region" description="Pro residues" evidence="1">
    <location>
        <begin position="169"/>
        <end position="185"/>
    </location>
</feature>
<organism evidence="2 3">
    <name type="scientific">Sporofaciens musculi</name>
    <dbReference type="NCBI Taxonomy" id="2681861"/>
    <lineage>
        <taxon>Bacteria</taxon>
        <taxon>Bacillati</taxon>
        <taxon>Bacillota</taxon>
        <taxon>Clostridia</taxon>
        <taxon>Lachnospirales</taxon>
        <taxon>Lachnospiraceae</taxon>
        <taxon>Sporofaciens</taxon>
    </lineage>
</organism>
<feature type="region of interest" description="Disordered" evidence="1">
    <location>
        <begin position="163"/>
        <end position="220"/>
    </location>
</feature>
<feature type="compositionally biased region" description="Low complexity" evidence="1">
    <location>
        <begin position="116"/>
        <end position="132"/>
    </location>
</feature>
<dbReference type="Pfam" id="PF10719">
    <property type="entry name" value="ComFB"/>
    <property type="match status" value="1"/>
</dbReference>
<dbReference type="EMBL" id="WUQX01000001">
    <property type="protein sequence ID" value="MXP78871.1"/>
    <property type="molecule type" value="Genomic_DNA"/>
</dbReference>
<name>A0A7X3MLX6_9FIRM</name>
<evidence type="ECO:0000313" key="3">
    <source>
        <dbReference type="Proteomes" id="UP000460412"/>
    </source>
</evidence>
<accession>A0A7X3MLX6</accession>
<dbReference type="InterPro" id="IPR019657">
    <property type="entry name" value="ComFB"/>
</dbReference>
<reference evidence="2 3" key="1">
    <citation type="submission" date="2019-12" db="EMBL/GenBank/DDBJ databases">
        <title>Sporaefaciens musculi gen. nov., sp. nov., a novel bacterium isolated from the caecum of an obese mouse.</title>
        <authorList>
            <person name="Rasmussen T.S."/>
            <person name="Streidl T."/>
            <person name="Hitch T.C.A."/>
            <person name="Wortmann E."/>
            <person name="Deptula P."/>
            <person name="Hansen M."/>
            <person name="Nielsen D.S."/>
            <person name="Clavel T."/>
            <person name="Vogensen F.K."/>
        </authorList>
    </citation>
    <scope>NUCLEOTIDE SEQUENCE [LARGE SCALE GENOMIC DNA]</scope>
    <source>
        <strain evidence="2 3">WCA-9-b2</strain>
    </source>
</reference>
<dbReference type="AlphaFoldDB" id="A0A7X3MLX6"/>
<feature type="region of interest" description="Disordered" evidence="1">
    <location>
        <begin position="116"/>
        <end position="143"/>
    </location>
</feature>
<keyword evidence="3" id="KW-1185">Reference proteome</keyword>